<evidence type="ECO:0008006" key="8">
    <source>
        <dbReference type="Google" id="ProtNLM"/>
    </source>
</evidence>
<proteinExistence type="predicted"/>
<feature type="transmembrane region" description="Helical" evidence="5">
    <location>
        <begin position="292"/>
        <end position="310"/>
    </location>
</feature>
<dbReference type="GeneID" id="81400619"/>
<dbReference type="OrthoDB" id="194139at2759"/>
<dbReference type="GO" id="GO:0016020">
    <property type="term" value="C:membrane"/>
    <property type="evidence" value="ECO:0007669"/>
    <property type="project" value="UniProtKB-SubCell"/>
</dbReference>
<dbReference type="Gene3D" id="1.20.1250.20">
    <property type="entry name" value="MFS general substrate transporter like domains"/>
    <property type="match status" value="1"/>
</dbReference>
<dbReference type="GO" id="GO:0022857">
    <property type="term" value="F:transmembrane transporter activity"/>
    <property type="evidence" value="ECO:0007669"/>
    <property type="project" value="TreeGrafter"/>
</dbReference>
<accession>A0A9W9LBP8</accession>
<gene>
    <name evidence="6" type="ORF">N7515_000705</name>
</gene>
<evidence type="ECO:0000256" key="1">
    <source>
        <dbReference type="ARBA" id="ARBA00004141"/>
    </source>
</evidence>
<evidence type="ECO:0000313" key="6">
    <source>
        <dbReference type="EMBL" id="KAJ5146141.1"/>
    </source>
</evidence>
<reference evidence="6" key="2">
    <citation type="journal article" date="2023" name="IMA Fungus">
        <title>Comparative genomic study of the Penicillium genus elucidates a diverse pangenome and 15 lateral gene transfer events.</title>
        <authorList>
            <person name="Petersen C."/>
            <person name="Sorensen T."/>
            <person name="Nielsen M.R."/>
            <person name="Sondergaard T.E."/>
            <person name="Sorensen J.L."/>
            <person name="Fitzpatrick D.A."/>
            <person name="Frisvad J.C."/>
            <person name="Nielsen K.L."/>
        </authorList>
    </citation>
    <scope>NUCLEOTIDE SEQUENCE</scope>
    <source>
        <strain evidence="6">IBT 22155</strain>
    </source>
</reference>
<dbReference type="InterPro" id="IPR036259">
    <property type="entry name" value="MFS_trans_sf"/>
</dbReference>
<dbReference type="SUPFAM" id="SSF103473">
    <property type="entry name" value="MFS general substrate transporter"/>
    <property type="match status" value="1"/>
</dbReference>
<dbReference type="Proteomes" id="UP001149079">
    <property type="component" value="Unassembled WGS sequence"/>
</dbReference>
<sequence>MTDRRPTAMDKAKKQWEVMALNALLIFFMNFAIFLSVPPQIKIFEDIICRKIHLDNALNLHPGDDDSCRGALVQTELARINGWKTTFEALPSIWSDVLPLRLVWLSGLLRSIGGGEPVIDSIMAVMVMDVFEERDRDTVTLLTLLILSAVALLRLHSVFIVAKILAAPTSAAVVALGSPWTPFMLSLVILSAAQVLSFLLPETLGYAEPQEPDDNRTRRSITEKKGNLIQKFALSAKFVVQNPNMVPIIIVNLVASITKSSSNFLLQYSSTRYGWSYSLSSLVLMIREASSLITYLVLTPAASAAIRRIGRGSVTAQDKRLCQAGGLLNVFGYFSIATAATPVLFMLALAFLSLGSGFDTVVTSFATSLVQPHQIVSLHLVAATAKSIGGLVGGPLFARLMQVGFELGSGWLGMPYIAAGLFFFAVLLALSSIRIQSRNLDETEQPLLPTDV</sequence>
<keyword evidence="2 5" id="KW-0812">Transmembrane</keyword>
<feature type="transmembrane region" description="Helical" evidence="5">
    <location>
        <begin position="410"/>
        <end position="430"/>
    </location>
</feature>
<feature type="transmembrane region" description="Helical" evidence="5">
    <location>
        <begin position="330"/>
        <end position="354"/>
    </location>
</feature>
<comment type="caution">
    <text evidence="6">The sequence shown here is derived from an EMBL/GenBank/DDBJ whole genome shotgun (WGS) entry which is preliminary data.</text>
</comment>
<organism evidence="6 7">
    <name type="scientific">Penicillium bovifimosum</name>
    <dbReference type="NCBI Taxonomy" id="126998"/>
    <lineage>
        <taxon>Eukaryota</taxon>
        <taxon>Fungi</taxon>
        <taxon>Dikarya</taxon>
        <taxon>Ascomycota</taxon>
        <taxon>Pezizomycotina</taxon>
        <taxon>Eurotiomycetes</taxon>
        <taxon>Eurotiomycetidae</taxon>
        <taxon>Eurotiales</taxon>
        <taxon>Aspergillaceae</taxon>
        <taxon>Penicillium</taxon>
    </lineage>
</organism>
<dbReference type="PANTHER" id="PTHR23507">
    <property type="entry name" value="ZGC:174356"/>
    <property type="match status" value="1"/>
</dbReference>
<evidence type="ECO:0000256" key="4">
    <source>
        <dbReference type="ARBA" id="ARBA00023136"/>
    </source>
</evidence>
<reference evidence="6" key="1">
    <citation type="submission" date="2022-11" db="EMBL/GenBank/DDBJ databases">
        <authorList>
            <person name="Petersen C."/>
        </authorList>
    </citation>
    <scope>NUCLEOTIDE SEQUENCE</scope>
    <source>
        <strain evidence="6">IBT 22155</strain>
    </source>
</reference>
<dbReference type="AlphaFoldDB" id="A0A9W9LBP8"/>
<name>A0A9W9LBP8_9EURO</name>
<evidence type="ECO:0000256" key="5">
    <source>
        <dbReference type="SAM" id="Phobius"/>
    </source>
</evidence>
<protein>
    <recommendedName>
        <fullName evidence="8">Major facilitator superfamily (MFS) profile domain-containing protein</fullName>
    </recommendedName>
</protein>
<dbReference type="EMBL" id="JAPQKL010000001">
    <property type="protein sequence ID" value="KAJ5146141.1"/>
    <property type="molecule type" value="Genomic_DNA"/>
</dbReference>
<keyword evidence="4 5" id="KW-0472">Membrane</keyword>
<dbReference type="PANTHER" id="PTHR23507:SF1">
    <property type="entry name" value="FI18259P1-RELATED"/>
    <property type="match status" value="1"/>
</dbReference>
<keyword evidence="7" id="KW-1185">Reference proteome</keyword>
<dbReference type="RefSeq" id="XP_056526615.1">
    <property type="nucleotide sequence ID" value="XM_056661449.1"/>
</dbReference>
<feature type="transmembrane region" description="Helical" evidence="5">
    <location>
        <begin position="180"/>
        <end position="200"/>
    </location>
</feature>
<keyword evidence="3 5" id="KW-1133">Transmembrane helix</keyword>
<comment type="subcellular location">
    <subcellularLocation>
        <location evidence="1">Membrane</location>
        <topology evidence="1">Multi-pass membrane protein</topology>
    </subcellularLocation>
</comment>
<feature type="transmembrane region" description="Helical" evidence="5">
    <location>
        <begin position="20"/>
        <end position="37"/>
    </location>
</feature>
<feature type="transmembrane region" description="Helical" evidence="5">
    <location>
        <begin position="139"/>
        <end position="160"/>
    </location>
</feature>
<evidence type="ECO:0000256" key="2">
    <source>
        <dbReference type="ARBA" id="ARBA00022692"/>
    </source>
</evidence>
<evidence type="ECO:0000313" key="7">
    <source>
        <dbReference type="Proteomes" id="UP001149079"/>
    </source>
</evidence>
<evidence type="ECO:0000256" key="3">
    <source>
        <dbReference type="ARBA" id="ARBA00022989"/>
    </source>
</evidence>